<dbReference type="STRING" id="580332.Slit_2047"/>
<sequence length="164" mass="17948" precursor="true">MKHIIAICLLFGLVPTVWAAEYAYTIRPTELKAKPYSDAQTLTSLPPRSRVEVLGRRASWTEVKSPSFTGWVKMLSLRLEANGQGKRGDNGLMALFNVASTGRSNSTVTTGIRGLSEEQLKNTKPNPQALQAGKRYVVSRQEAQRFAAEGKLHAQSVGYLNGGQ</sequence>
<reference evidence="2 3" key="1">
    <citation type="submission" date="2010-03" db="EMBL/GenBank/DDBJ databases">
        <title>Complete sequence of Sideroxydans lithotrophicus ES-1.</title>
        <authorList>
            <consortium name="US DOE Joint Genome Institute"/>
            <person name="Lucas S."/>
            <person name="Copeland A."/>
            <person name="Lapidus A."/>
            <person name="Cheng J.-F."/>
            <person name="Bruce D."/>
            <person name="Goodwin L."/>
            <person name="Pitluck S."/>
            <person name="Munk A.C."/>
            <person name="Detter J.C."/>
            <person name="Han C."/>
            <person name="Tapia R."/>
            <person name="Larimer F."/>
            <person name="Land M."/>
            <person name="Hauser L."/>
            <person name="Kyrpides N."/>
            <person name="Ivanova N."/>
            <person name="Emerson D."/>
            <person name="Woyke T."/>
        </authorList>
    </citation>
    <scope>NUCLEOTIDE SEQUENCE [LARGE SCALE GENOMIC DNA]</scope>
    <source>
        <strain evidence="2 3">ES-1</strain>
    </source>
</reference>
<gene>
    <name evidence="2" type="ordered locus">Slit_2047</name>
</gene>
<protein>
    <recommendedName>
        <fullName evidence="4">SH3 type 3 domain protein</fullName>
    </recommendedName>
</protein>
<dbReference type="EMBL" id="CP001965">
    <property type="protein sequence ID" value="ADE12275.1"/>
    <property type="molecule type" value="Genomic_DNA"/>
</dbReference>
<dbReference type="HOGENOM" id="CLU_1617906_0_0_4"/>
<name>D5CTW3_SIDLE</name>
<dbReference type="RefSeq" id="WP_013030173.1">
    <property type="nucleotide sequence ID" value="NC_013959.1"/>
</dbReference>
<feature type="signal peptide" evidence="1">
    <location>
        <begin position="1"/>
        <end position="19"/>
    </location>
</feature>
<proteinExistence type="predicted"/>
<feature type="chain" id="PRO_5003070568" description="SH3 type 3 domain protein" evidence="1">
    <location>
        <begin position="20"/>
        <end position="164"/>
    </location>
</feature>
<keyword evidence="3" id="KW-1185">Reference proteome</keyword>
<accession>D5CTW3</accession>
<dbReference type="Proteomes" id="UP000001625">
    <property type="component" value="Chromosome"/>
</dbReference>
<dbReference type="KEGG" id="slt:Slit_2047"/>
<dbReference type="Gene3D" id="2.30.30.40">
    <property type="entry name" value="SH3 Domains"/>
    <property type="match status" value="1"/>
</dbReference>
<evidence type="ECO:0008006" key="4">
    <source>
        <dbReference type="Google" id="ProtNLM"/>
    </source>
</evidence>
<evidence type="ECO:0000256" key="1">
    <source>
        <dbReference type="SAM" id="SignalP"/>
    </source>
</evidence>
<dbReference type="OrthoDB" id="8562053at2"/>
<evidence type="ECO:0000313" key="3">
    <source>
        <dbReference type="Proteomes" id="UP000001625"/>
    </source>
</evidence>
<organism evidence="2 3">
    <name type="scientific">Sideroxydans lithotrophicus (strain ES-1)</name>
    <dbReference type="NCBI Taxonomy" id="580332"/>
    <lineage>
        <taxon>Bacteria</taxon>
        <taxon>Pseudomonadati</taxon>
        <taxon>Pseudomonadota</taxon>
        <taxon>Betaproteobacteria</taxon>
        <taxon>Nitrosomonadales</taxon>
        <taxon>Gallionellaceae</taxon>
        <taxon>Sideroxydans</taxon>
    </lineage>
</organism>
<dbReference type="AlphaFoldDB" id="D5CTW3"/>
<dbReference type="eggNOG" id="COG3103">
    <property type="taxonomic scope" value="Bacteria"/>
</dbReference>
<evidence type="ECO:0000313" key="2">
    <source>
        <dbReference type="EMBL" id="ADE12275.1"/>
    </source>
</evidence>
<keyword evidence="1" id="KW-0732">Signal</keyword>